<evidence type="ECO:0000256" key="4">
    <source>
        <dbReference type="ARBA" id="ARBA00022833"/>
    </source>
</evidence>
<proteinExistence type="inferred from homology"/>
<sequence length="347" mass="35716">MTAVVAHGAGDMRLEQRPIPEPAPGEVLVRVAYVGVCGSDLGYYRAGRVGAFAIREPLVVGHEVVGRVETDPSGTLAAGTAVAVHPATPGEHLPGLDGRPNIWPQSRYLGSAATLPHTQGAMSQFFSPRADQLRVLPDGLPLDRAVLAEPLGVALHAINRAGGVGGRRLLVSGAGPVGLLVAGAAKALGARHVAVVDLFDEPLARARQVGADEVFRSDRDALPTGGFETVIECSGAPAALTAALDAAAWGATVVQVGILPGDARPVALAPLIAREIDLRGSFRFIDEIDHAITLLAENPSLGHVITDVFDARDAVAAFDRASDSRASAKVAVRFDTPASKPGVGGQA</sequence>
<dbReference type="Gene3D" id="3.90.180.10">
    <property type="entry name" value="Medium-chain alcohol dehydrogenases, catalytic domain"/>
    <property type="match status" value="1"/>
</dbReference>
<dbReference type="InterPro" id="IPR011032">
    <property type="entry name" value="GroES-like_sf"/>
</dbReference>
<dbReference type="PANTHER" id="PTHR43161:SF9">
    <property type="entry name" value="SORBITOL DEHYDROGENASE"/>
    <property type="match status" value="1"/>
</dbReference>
<dbReference type="GO" id="GO:0046872">
    <property type="term" value="F:metal ion binding"/>
    <property type="evidence" value="ECO:0007669"/>
    <property type="project" value="UniProtKB-KW"/>
</dbReference>
<dbReference type="SUPFAM" id="SSF50129">
    <property type="entry name" value="GroES-like"/>
    <property type="match status" value="1"/>
</dbReference>
<organism evidence="8 9">
    <name type="scientific">Propionibacterium cyclohexanicum</name>
    <dbReference type="NCBI Taxonomy" id="64702"/>
    <lineage>
        <taxon>Bacteria</taxon>
        <taxon>Bacillati</taxon>
        <taxon>Actinomycetota</taxon>
        <taxon>Actinomycetes</taxon>
        <taxon>Propionibacteriales</taxon>
        <taxon>Propionibacteriaceae</taxon>
        <taxon>Propionibacterium</taxon>
    </lineage>
</organism>
<dbReference type="AlphaFoldDB" id="A0A1H9T7X7"/>
<keyword evidence="9" id="KW-1185">Reference proteome</keyword>
<evidence type="ECO:0000256" key="2">
    <source>
        <dbReference type="ARBA" id="ARBA00008072"/>
    </source>
</evidence>
<keyword evidence="5" id="KW-0560">Oxidoreductase</keyword>
<dbReference type="SUPFAM" id="SSF51735">
    <property type="entry name" value="NAD(P)-binding Rossmann-fold domains"/>
    <property type="match status" value="1"/>
</dbReference>
<dbReference type="Pfam" id="PF00107">
    <property type="entry name" value="ADH_zinc_N"/>
    <property type="match status" value="1"/>
</dbReference>
<evidence type="ECO:0000259" key="7">
    <source>
        <dbReference type="Pfam" id="PF08240"/>
    </source>
</evidence>
<evidence type="ECO:0000256" key="1">
    <source>
        <dbReference type="ARBA" id="ARBA00001947"/>
    </source>
</evidence>
<protein>
    <submittedName>
        <fullName evidence="8">L-idonate 5-dehydrogenase</fullName>
    </submittedName>
</protein>
<feature type="domain" description="Alcohol dehydrogenase-like N-terminal" evidence="7">
    <location>
        <begin position="24"/>
        <end position="137"/>
    </location>
</feature>
<evidence type="ECO:0000313" key="8">
    <source>
        <dbReference type="EMBL" id="SER93197.1"/>
    </source>
</evidence>
<comment type="cofactor">
    <cofactor evidence="1">
        <name>Zn(2+)</name>
        <dbReference type="ChEBI" id="CHEBI:29105"/>
    </cofactor>
</comment>
<feature type="domain" description="Alcohol dehydrogenase-like C-terminal" evidence="6">
    <location>
        <begin position="176"/>
        <end position="296"/>
    </location>
</feature>
<dbReference type="InterPro" id="IPR036291">
    <property type="entry name" value="NAD(P)-bd_dom_sf"/>
</dbReference>
<dbReference type="EMBL" id="FOGZ01000019">
    <property type="protein sequence ID" value="SER93197.1"/>
    <property type="molecule type" value="Genomic_DNA"/>
</dbReference>
<accession>A0A1H9T7X7</accession>
<keyword evidence="4" id="KW-0862">Zinc</keyword>
<name>A0A1H9T7X7_9ACTN</name>
<evidence type="ECO:0000313" key="9">
    <source>
        <dbReference type="Proteomes" id="UP000198815"/>
    </source>
</evidence>
<dbReference type="Proteomes" id="UP000198815">
    <property type="component" value="Unassembled WGS sequence"/>
</dbReference>
<dbReference type="STRING" id="64702.SAMN05443377_11953"/>
<reference evidence="8 9" key="1">
    <citation type="submission" date="2016-10" db="EMBL/GenBank/DDBJ databases">
        <authorList>
            <person name="de Groot N.N."/>
        </authorList>
    </citation>
    <scope>NUCLEOTIDE SEQUENCE [LARGE SCALE GENOMIC DNA]</scope>
    <source>
        <strain evidence="8 9">DSM 16859</strain>
    </source>
</reference>
<dbReference type="Pfam" id="PF08240">
    <property type="entry name" value="ADH_N"/>
    <property type="match status" value="1"/>
</dbReference>
<comment type="similarity">
    <text evidence="2">Belongs to the zinc-containing alcohol dehydrogenase family.</text>
</comment>
<evidence type="ECO:0000256" key="3">
    <source>
        <dbReference type="ARBA" id="ARBA00022723"/>
    </source>
</evidence>
<dbReference type="PANTHER" id="PTHR43161">
    <property type="entry name" value="SORBITOL DEHYDROGENASE"/>
    <property type="match status" value="1"/>
</dbReference>
<dbReference type="OrthoDB" id="9797931at2"/>
<keyword evidence="3" id="KW-0479">Metal-binding</keyword>
<evidence type="ECO:0000256" key="5">
    <source>
        <dbReference type="ARBA" id="ARBA00023002"/>
    </source>
</evidence>
<evidence type="ECO:0000259" key="6">
    <source>
        <dbReference type="Pfam" id="PF00107"/>
    </source>
</evidence>
<dbReference type="GO" id="GO:0016491">
    <property type="term" value="F:oxidoreductase activity"/>
    <property type="evidence" value="ECO:0007669"/>
    <property type="project" value="UniProtKB-KW"/>
</dbReference>
<dbReference type="InterPro" id="IPR013149">
    <property type="entry name" value="ADH-like_C"/>
</dbReference>
<dbReference type="Gene3D" id="3.40.50.720">
    <property type="entry name" value="NAD(P)-binding Rossmann-like Domain"/>
    <property type="match status" value="1"/>
</dbReference>
<dbReference type="InterPro" id="IPR013154">
    <property type="entry name" value="ADH-like_N"/>
</dbReference>
<gene>
    <name evidence="8" type="ORF">SAMN05443377_11953</name>
</gene>